<accession>A0A3B0VYK8</accession>
<dbReference type="Pfam" id="PF13527">
    <property type="entry name" value="Acetyltransf_9"/>
    <property type="match status" value="1"/>
</dbReference>
<evidence type="ECO:0008006" key="2">
    <source>
        <dbReference type="Google" id="ProtNLM"/>
    </source>
</evidence>
<dbReference type="Gene3D" id="3.40.630.30">
    <property type="match status" value="2"/>
</dbReference>
<dbReference type="SUPFAM" id="SSF55729">
    <property type="entry name" value="Acyl-CoA N-acyltransferases (Nat)"/>
    <property type="match status" value="1"/>
</dbReference>
<organism evidence="1">
    <name type="scientific">hydrothermal vent metagenome</name>
    <dbReference type="NCBI Taxonomy" id="652676"/>
    <lineage>
        <taxon>unclassified sequences</taxon>
        <taxon>metagenomes</taxon>
        <taxon>ecological metagenomes</taxon>
    </lineage>
</organism>
<sequence length="460" mass="52048">MRETRTIESMNQTENEQFNLPKNLGDGLTLRWATADDVEELAAFNVRIHTDDLKKPETWLARWTEDLMRGDHPTTNASDFTLVVDESATGKIVSSMNLISQTWLYEGVPIAVGRPELVGTDSAYRRHGLIRTQFERIHAKSAARGELVQAITGIPWYYRQFGYGMALDLGGGRTFLWNRPGNDKAVDVEKEAYRIRPAVAADWATLQTLYEANNRGSLISRARDEAAWQYELTIPNPESMYARQFLLVETAVSPSKPIAYVEYKQWGKTYSVRELGVLSGHSWRAVGLFLMRHFQKMAADLQEKKGKQLHGVTFILGQAHPIYEALGSQLEKQKRPYAWFIRVPDIPAFLRHIHPVLEQRLAASVLAGHSGTSKLNLYQQHLSLRFESGKLKEVGSYTPKRIEDGDIYFPGTTFLQLVFGHATLDELNAVHADCHARNVEAAVLFNILFPKKPSWLVPLG</sequence>
<reference evidence="1" key="1">
    <citation type="submission" date="2018-06" db="EMBL/GenBank/DDBJ databases">
        <authorList>
            <person name="Zhirakovskaya E."/>
        </authorList>
    </citation>
    <scope>NUCLEOTIDE SEQUENCE</scope>
</reference>
<proteinExistence type="predicted"/>
<dbReference type="InterPro" id="IPR016181">
    <property type="entry name" value="Acyl_CoA_acyltransferase"/>
</dbReference>
<evidence type="ECO:0000313" key="1">
    <source>
        <dbReference type="EMBL" id="VAW36454.1"/>
    </source>
</evidence>
<gene>
    <name evidence="1" type="ORF">MNBD_CHLOROFLEXI01-2004</name>
</gene>
<dbReference type="EMBL" id="UOEU01000627">
    <property type="protein sequence ID" value="VAW36454.1"/>
    <property type="molecule type" value="Genomic_DNA"/>
</dbReference>
<protein>
    <recommendedName>
        <fullName evidence="2">N-acetyltransferase domain-containing protein</fullName>
    </recommendedName>
</protein>
<name>A0A3B0VYK8_9ZZZZ</name>
<dbReference type="AlphaFoldDB" id="A0A3B0VYK8"/>